<accession>A0A098LJU9</accession>
<feature type="domain" description="Glycosyl transferase family 1" evidence="2">
    <location>
        <begin position="196"/>
        <end position="363"/>
    </location>
</feature>
<dbReference type="STRING" id="153721.MYP_3652"/>
<dbReference type="AlphaFoldDB" id="A0A098LJU9"/>
<dbReference type="Gene3D" id="3.40.50.2000">
    <property type="entry name" value="Glycogen Phosphorylase B"/>
    <property type="match status" value="2"/>
</dbReference>
<dbReference type="PANTHER" id="PTHR46401">
    <property type="entry name" value="GLYCOSYLTRANSFERASE WBBK-RELATED"/>
    <property type="match status" value="1"/>
</dbReference>
<protein>
    <recommendedName>
        <fullName evidence="2">Glycosyl transferase family 1 domain-containing protein</fullName>
    </recommendedName>
</protein>
<dbReference type="GO" id="GO:0009103">
    <property type="term" value="P:lipopolysaccharide biosynthetic process"/>
    <property type="evidence" value="ECO:0007669"/>
    <property type="project" value="TreeGrafter"/>
</dbReference>
<keyword evidence="1" id="KW-0808">Transferase</keyword>
<dbReference type="OrthoDB" id="9790710at2"/>
<evidence type="ECO:0000313" key="4">
    <source>
        <dbReference type="Proteomes" id="UP000030185"/>
    </source>
</evidence>
<name>A0A098LJU9_9BACT</name>
<gene>
    <name evidence="3" type="ORF">MYP_3652</name>
</gene>
<evidence type="ECO:0000256" key="1">
    <source>
        <dbReference type="ARBA" id="ARBA00022679"/>
    </source>
</evidence>
<dbReference type="SUPFAM" id="SSF53756">
    <property type="entry name" value="UDP-Glycosyltransferase/glycogen phosphorylase"/>
    <property type="match status" value="1"/>
</dbReference>
<dbReference type="EMBL" id="BBLT01000008">
    <property type="protein sequence ID" value="GAL86423.1"/>
    <property type="molecule type" value="Genomic_DNA"/>
</dbReference>
<proteinExistence type="predicted"/>
<reference evidence="3 4" key="1">
    <citation type="submission" date="2014-09" db="EMBL/GenBank/DDBJ databases">
        <title>Sporocytophaga myxococcoides PG-01 genome sequencing.</title>
        <authorList>
            <person name="Liu L."/>
            <person name="Gao P.J."/>
            <person name="Chen G.J."/>
            <person name="Wang L.S."/>
        </authorList>
    </citation>
    <scope>NUCLEOTIDE SEQUENCE [LARGE SCALE GENOMIC DNA]</scope>
    <source>
        <strain evidence="3 4">PG-01</strain>
    </source>
</reference>
<dbReference type="GO" id="GO:0016757">
    <property type="term" value="F:glycosyltransferase activity"/>
    <property type="evidence" value="ECO:0007669"/>
    <property type="project" value="InterPro"/>
</dbReference>
<organism evidence="3 4">
    <name type="scientific">Sporocytophaga myxococcoides</name>
    <dbReference type="NCBI Taxonomy" id="153721"/>
    <lineage>
        <taxon>Bacteria</taxon>
        <taxon>Pseudomonadati</taxon>
        <taxon>Bacteroidota</taxon>
        <taxon>Cytophagia</taxon>
        <taxon>Cytophagales</taxon>
        <taxon>Cytophagaceae</taxon>
        <taxon>Sporocytophaga</taxon>
    </lineage>
</organism>
<comment type="caution">
    <text evidence="3">The sequence shown here is derived from an EMBL/GenBank/DDBJ whole genome shotgun (WGS) entry which is preliminary data.</text>
</comment>
<dbReference type="Proteomes" id="UP000030185">
    <property type="component" value="Unassembled WGS sequence"/>
</dbReference>
<dbReference type="InterPro" id="IPR001296">
    <property type="entry name" value="Glyco_trans_1"/>
</dbReference>
<sequence length="399" mass="45331">MKILFITFEFGEHVLGGVGRVVNGLTSELRKTLNLDVFHLGYSPKYLSVSAKHYRCNANSAAKPIASYPAQYVSNCIKLIKAEKYDLIHIFNSHWIIDKIISRVVQEVPEQKIVYSIHGIAKFEKGIRVNPVSSINCEEMLLEKAQTIHVLNSSSYVNLNAAYGNIFYDKTVSFIPNGISAGDYEKEDAAFKKKIKAKVRGADLVVLCISRWVQGKGIEYFLDAAKILMKKGLNVKFILAGRRTVSWELKWDSYLKKIDDKAKKLGGNIIVLDWVNDVQRNTLFKICNGFVMPSELEYLPYSALEPVAAGVPLISSDLPCITEMFREQKNCLFFQSRNSDDLAHRIEELIECKESVRIHAKKAAEKLLKEYDWSLIGEQYLSMYNRAVEESKVELLQVI</sequence>
<evidence type="ECO:0000259" key="2">
    <source>
        <dbReference type="Pfam" id="PF00534"/>
    </source>
</evidence>
<dbReference type="Pfam" id="PF00534">
    <property type="entry name" value="Glycos_transf_1"/>
    <property type="match status" value="1"/>
</dbReference>
<dbReference type="CDD" id="cd03801">
    <property type="entry name" value="GT4_PimA-like"/>
    <property type="match status" value="1"/>
</dbReference>
<evidence type="ECO:0000313" key="3">
    <source>
        <dbReference type="EMBL" id="GAL86423.1"/>
    </source>
</evidence>
<dbReference type="eggNOG" id="COG0297">
    <property type="taxonomic scope" value="Bacteria"/>
</dbReference>
<dbReference type="PANTHER" id="PTHR46401:SF2">
    <property type="entry name" value="GLYCOSYLTRANSFERASE WBBK-RELATED"/>
    <property type="match status" value="1"/>
</dbReference>
<dbReference type="RefSeq" id="WP_045466342.1">
    <property type="nucleotide sequence ID" value="NZ_BBLT01000008.1"/>
</dbReference>
<keyword evidence="4" id="KW-1185">Reference proteome</keyword>